<dbReference type="AlphaFoldDB" id="A0A0W1R687"/>
<dbReference type="EMBL" id="LOPU01000029">
    <property type="protein sequence ID" value="KTG08963.1"/>
    <property type="molecule type" value="Genomic_DNA"/>
</dbReference>
<sequence length="273" mass="30458">MPAAERETVMTDPLEEIEFLARSQNRIAVLDAVASGPHTRRELEEVVGASQPTLARILRDFEARHWVERRGTEYVPTPSGSFVADSFTELLSNVETEVRLRSVAQWLPMDSLDVSLARFDSARITRPTRTSPNGPLKRALELSGEAKTQQVVSYVLNHEMLETLHDAAVDGTQSLRGVLSRETVETLCDDSTSKQRLRALLAAENTALRLADEPIPFAVGVADETVYFFLRDDEGLLRALLESTDEAVHEWAIETVEAYWNRGVDVDTASYES</sequence>
<dbReference type="Gene3D" id="1.10.10.10">
    <property type="entry name" value="Winged helix-like DNA-binding domain superfamily/Winged helix DNA-binding domain"/>
    <property type="match status" value="1"/>
</dbReference>
<evidence type="ECO:0000313" key="4">
    <source>
        <dbReference type="Proteomes" id="UP000054387"/>
    </source>
</evidence>
<evidence type="ECO:0000259" key="2">
    <source>
        <dbReference type="Pfam" id="PF25213"/>
    </source>
</evidence>
<evidence type="ECO:0000259" key="1">
    <source>
        <dbReference type="Pfam" id="PF08350"/>
    </source>
</evidence>
<name>A0A0W1R687_9EURY</name>
<dbReference type="InterPro" id="IPR057527">
    <property type="entry name" value="HVO_A0261-like_N"/>
</dbReference>
<dbReference type="InterPro" id="IPR036388">
    <property type="entry name" value="WH-like_DNA-bd_sf"/>
</dbReference>
<feature type="domain" description="Methanogenesis regulatory protein FilR1 middle" evidence="1">
    <location>
        <begin position="132"/>
        <end position="262"/>
    </location>
</feature>
<accession>A0A0W1R687</accession>
<keyword evidence="4" id="KW-1185">Reference proteome</keyword>
<dbReference type="Proteomes" id="UP000054387">
    <property type="component" value="Unassembled WGS sequence"/>
</dbReference>
<dbReference type="SUPFAM" id="SSF46785">
    <property type="entry name" value="Winged helix' DNA-binding domain"/>
    <property type="match status" value="1"/>
</dbReference>
<evidence type="ECO:0008006" key="5">
    <source>
        <dbReference type="Google" id="ProtNLM"/>
    </source>
</evidence>
<dbReference type="Pfam" id="PF08350">
    <property type="entry name" value="FilR1_middle"/>
    <property type="match status" value="1"/>
</dbReference>
<organism evidence="3 4">
    <name type="scientific">Haloprofundus marisrubri</name>
    <dbReference type="NCBI Taxonomy" id="1514971"/>
    <lineage>
        <taxon>Archaea</taxon>
        <taxon>Methanobacteriati</taxon>
        <taxon>Methanobacteriota</taxon>
        <taxon>Stenosarchaea group</taxon>
        <taxon>Halobacteria</taxon>
        <taxon>Halobacteriales</taxon>
        <taxon>Haloferacaceae</taxon>
        <taxon>Haloprofundus</taxon>
    </lineage>
</organism>
<evidence type="ECO:0000313" key="3">
    <source>
        <dbReference type="EMBL" id="KTG08963.1"/>
    </source>
</evidence>
<dbReference type="InterPro" id="IPR036390">
    <property type="entry name" value="WH_DNA-bd_sf"/>
</dbReference>
<gene>
    <name evidence="3" type="ORF">AUR64_14235</name>
</gene>
<proteinExistence type="predicted"/>
<protein>
    <recommendedName>
        <fullName evidence="5">IclR family transcriptional regulator</fullName>
    </recommendedName>
</protein>
<dbReference type="Pfam" id="PF25213">
    <property type="entry name" value="HVO_A0261_N"/>
    <property type="match status" value="1"/>
</dbReference>
<dbReference type="InterPro" id="IPR013561">
    <property type="entry name" value="FilR1_middle_dom"/>
</dbReference>
<comment type="caution">
    <text evidence="3">The sequence shown here is derived from an EMBL/GenBank/DDBJ whole genome shotgun (WGS) entry which is preliminary data.</text>
</comment>
<feature type="domain" description="HVO-A0261-like N-terminal" evidence="2">
    <location>
        <begin position="15"/>
        <end position="98"/>
    </location>
</feature>
<reference evidence="3 4" key="1">
    <citation type="submission" date="2015-12" db="EMBL/GenBank/DDBJ databases">
        <title>Haloprofundus marisrubri gen. nov., sp. nov., an extremely halophilic archaeon isolated from the Discovery deep brine-seawater interface in the Red Sea.</title>
        <authorList>
            <person name="Zhang G."/>
            <person name="Stingl U."/>
            <person name="Rashid M."/>
        </authorList>
    </citation>
    <scope>NUCLEOTIDE SEQUENCE [LARGE SCALE GENOMIC DNA]</scope>
    <source>
        <strain evidence="3 4">SB9</strain>
    </source>
</reference>